<dbReference type="InterPro" id="IPR036388">
    <property type="entry name" value="WH-like_DNA-bd_sf"/>
</dbReference>
<dbReference type="AlphaFoldDB" id="A0A6A7YQH8"/>
<dbReference type="InterPro" id="IPR000281">
    <property type="entry name" value="HTH_RpiR"/>
</dbReference>
<dbReference type="InterPro" id="IPR046348">
    <property type="entry name" value="SIS_dom_sf"/>
</dbReference>
<dbReference type="GO" id="GO:0003677">
    <property type="term" value="F:DNA binding"/>
    <property type="evidence" value="ECO:0007669"/>
    <property type="project" value="InterPro"/>
</dbReference>
<evidence type="ECO:0000259" key="1">
    <source>
        <dbReference type="PROSITE" id="PS51071"/>
    </source>
</evidence>
<dbReference type="SUPFAM" id="SSF46689">
    <property type="entry name" value="Homeodomain-like"/>
    <property type="match status" value="1"/>
</dbReference>
<dbReference type="GO" id="GO:1901135">
    <property type="term" value="P:carbohydrate derivative metabolic process"/>
    <property type="evidence" value="ECO:0007669"/>
    <property type="project" value="InterPro"/>
</dbReference>
<evidence type="ECO:0000313" key="5">
    <source>
        <dbReference type="Proteomes" id="UP000489190"/>
    </source>
</evidence>
<gene>
    <name evidence="3" type="ORF">GHO39_12620</name>
    <name evidence="2" type="ORF">GHO40_18465</name>
</gene>
<dbReference type="Gene3D" id="1.10.10.10">
    <property type="entry name" value="Winged helix-like DNA-binding domain superfamily/Winged helix DNA-binding domain"/>
    <property type="match status" value="1"/>
</dbReference>
<feature type="domain" description="HTH rpiR-type" evidence="1">
    <location>
        <begin position="6"/>
        <end position="82"/>
    </location>
</feature>
<protein>
    <submittedName>
        <fullName evidence="3">MurR/RpiR family transcriptional regulator</fullName>
    </submittedName>
</protein>
<dbReference type="Proteomes" id="UP000441404">
    <property type="component" value="Unassembled WGS sequence"/>
</dbReference>
<sequence>MFMEKNNFFQLLENEFSSMTPTGKRIASYLLGNPQQLPFESADSIALQASTTGISVGRFLRSLGYQNLDDVKQSLRGEVPASWLITDRIAAFRAESNGGDALDRSMQREIEAIQYVYEVARSEAFAQIVKRIHEADAVFIIGIQSTRGILTAFHSHLEYIRPKVFYVDGLSGIYAETLNSGFDNPYAIIADFRAYSSVTQTFCQAALENALPLALITDLQCPWARDYALDLLQIKTDVGQFWDSPAPLACLLNLMVSAVAQQYGEHLDVRLAKNRQLQKAFGQFEG</sequence>
<dbReference type="PANTHER" id="PTHR30514">
    <property type="entry name" value="GLUCOKINASE"/>
    <property type="match status" value="1"/>
</dbReference>
<dbReference type="Proteomes" id="UP000489190">
    <property type="component" value="Unassembled WGS sequence"/>
</dbReference>
<dbReference type="SUPFAM" id="SSF53697">
    <property type="entry name" value="SIS domain"/>
    <property type="match status" value="1"/>
</dbReference>
<dbReference type="EMBL" id="WIWJ01000036">
    <property type="protein sequence ID" value="MQT48689.1"/>
    <property type="molecule type" value="Genomic_DNA"/>
</dbReference>
<name>A0A6A7YQH8_9PSED</name>
<dbReference type="EMBL" id="WIWI01000030">
    <property type="protein sequence ID" value="MQT89971.1"/>
    <property type="molecule type" value="Genomic_DNA"/>
</dbReference>
<dbReference type="GO" id="GO:0097367">
    <property type="term" value="F:carbohydrate derivative binding"/>
    <property type="evidence" value="ECO:0007669"/>
    <property type="project" value="InterPro"/>
</dbReference>
<dbReference type="Pfam" id="PF01418">
    <property type="entry name" value="HTH_6"/>
    <property type="match status" value="1"/>
</dbReference>
<dbReference type="Gene3D" id="3.40.50.10490">
    <property type="entry name" value="Glucose-6-phosphate isomerase like protein, domain 1"/>
    <property type="match status" value="1"/>
</dbReference>
<proteinExistence type="predicted"/>
<dbReference type="InterPro" id="IPR009057">
    <property type="entry name" value="Homeodomain-like_sf"/>
</dbReference>
<comment type="caution">
    <text evidence="3">The sequence shown here is derived from an EMBL/GenBank/DDBJ whole genome shotgun (WGS) entry which is preliminary data.</text>
</comment>
<dbReference type="PANTHER" id="PTHR30514:SF18">
    <property type="entry name" value="RPIR-FAMILY TRANSCRIPTIONAL REGULATOR"/>
    <property type="match status" value="1"/>
</dbReference>
<dbReference type="GO" id="GO:0003700">
    <property type="term" value="F:DNA-binding transcription factor activity"/>
    <property type="evidence" value="ECO:0007669"/>
    <property type="project" value="InterPro"/>
</dbReference>
<organism evidence="3 5">
    <name type="scientific">Pseudomonas helleri</name>
    <dbReference type="NCBI Taxonomy" id="1608996"/>
    <lineage>
        <taxon>Bacteria</taxon>
        <taxon>Pseudomonadati</taxon>
        <taxon>Pseudomonadota</taxon>
        <taxon>Gammaproteobacteria</taxon>
        <taxon>Pseudomonadales</taxon>
        <taxon>Pseudomonadaceae</taxon>
        <taxon>Pseudomonas</taxon>
    </lineage>
</organism>
<evidence type="ECO:0000313" key="3">
    <source>
        <dbReference type="EMBL" id="MQT89971.1"/>
    </source>
</evidence>
<dbReference type="PROSITE" id="PS51071">
    <property type="entry name" value="HTH_RPIR"/>
    <property type="match status" value="1"/>
</dbReference>
<accession>A0A6A7YQH8</accession>
<evidence type="ECO:0000313" key="4">
    <source>
        <dbReference type="Proteomes" id="UP000441404"/>
    </source>
</evidence>
<dbReference type="InterPro" id="IPR047640">
    <property type="entry name" value="RpiR-like"/>
</dbReference>
<reference evidence="4 5" key="1">
    <citation type="submission" date="2019-10" db="EMBL/GenBank/DDBJ databases">
        <title>Evaluation of single-gene subtyping targets for Pseudomonas.</title>
        <authorList>
            <person name="Reichler S.J."/>
            <person name="Orsi R.H."/>
            <person name="Wiedmann M."/>
            <person name="Martin N.H."/>
            <person name="Murphy S.I."/>
        </authorList>
    </citation>
    <scope>NUCLEOTIDE SEQUENCE [LARGE SCALE GENOMIC DNA]</scope>
    <source>
        <strain evidence="3 5">FSL R10-3254</strain>
        <strain evidence="2 4">FSL R10-3257</strain>
    </source>
</reference>
<evidence type="ECO:0000313" key="2">
    <source>
        <dbReference type="EMBL" id="MQT48689.1"/>
    </source>
</evidence>